<feature type="region of interest" description="Disordered" evidence="2">
    <location>
        <begin position="70"/>
        <end position="104"/>
    </location>
</feature>
<dbReference type="RefSeq" id="XP_060538604.1">
    <property type="nucleotide sequence ID" value="XM_060682621.1"/>
</dbReference>
<evidence type="ECO:0000259" key="5">
    <source>
        <dbReference type="Pfam" id="PF23227"/>
    </source>
</evidence>
<dbReference type="Proteomes" id="UP001652622">
    <property type="component" value="Unplaced"/>
</dbReference>
<keyword evidence="1" id="KW-0677">Repeat</keyword>
<dbReference type="Gene3D" id="1.25.10.10">
    <property type="entry name" value="Leucine-rich Repeat Variant"/>
    <property type="match status" value="3"/>
</dbReference>
<dbReference type="PANTHER" id="PTHR23120">
    <property type="entry name" value="MAESTRO-RELATED HEAT DOMAIN-CONTAINING"/>
    <property type="match status" value="1"/>
</dbReference>
<dbReference type="InterPro" id="IPR016024">
    <property type="entry name" value="ARM-type_fold"/>
</dbReference>
<feature type="region of interest" description="Disordered" evidence="2">
    <location>
        <begin position="232"/>
        <end position="252"/>
    </location>
</feature>
<protein>
    <submittedName>
        <fullName evidence="7">Maestro heat-like repeat family member 5 isoform X1</fullName>
    </submittedName>
</protein>
<feature type="domain" description="Maestro-like HEAT-repeats" evidence="3">
    <location>
        <begin position="547"/>
        <end position="777"/>
    </location>
</feature>
<dbReference type="InterPro" id="IPR048465">
    <property type="entry name" value="Maestro-like_HEAT"/>
</dbReference>
<dbReference type="SUPFAM" id="SSF48371">
    <property type="entry name" value="ARM repeat"/>
    <property type="match status" value="2"/>
</dbReference>
<dbReference type="Pfam" id="PF21047">
    <property type="entry name" value="HEAT_Maestro"/>
    <property type="match status" value="1"/>
</dbReference>
<sequence>MYLFGKQISYYPNDSAAFTLWYLAGNGPWTPGPCLKYLGGGAKDLHPVQELPLHERMDHMLKKLPFLKKEDSKESHPQITNNDPWQWNSHFSGSHPSTSSATQRTTQVLPLLVKGSPAPVDMSKKVQPPALVLPELVRRTPLRASQGEMKPGLKEPPPLPRRPERERAPGRKSSQDTILPSYPELSDESFKNLWESRKPLKGRPVKEILDLMDEREILETILDHLRPFQIPSDHKLPRRKTSALPPIDQKQSTSQVLSKDKISLYKYYGVKLRNSTQKDLVTEQLQSLLSFSLQEETDREGISESIRMASFCHLPEILVALEEAGQFRQTKGPFAVEAPIEDSQTLSERWIRTTLILCYGQAVLGAQVEDMMPFLDNIVSEILYQYSSMKKDEGLKKAFMRSIIMITKAVANSRRQDLDLPQKQELVTNIVEVIEDEPARPLSIENLHQAIITITCMSRMKPPLNSEMRSKVVRKSIQKVFSLPAYLVTKLNVNGPGQPAQTQDFYDQMVTTCNTMLTALLSEAPNLDSLQDVLTHINPWIESPKRHERERAIKSIRHLLKFVSENVNFDPTGDFSLLGQLVALLGLHVGDTSKEVGQTSAEAAYHLHHLIMSKMAKEMDEKPRNKKGKVVTWLREDFSFSGPTIFYNNVSKMATAFGEHLSPSQINDLILKALAALTHLDKNISHTAGLLLNSFLEECGMDMEELPMILKEIYRRLPKILDPATKQQTLKAVCHLASKRVNKVVDILLECSVACDGSARELWRALAADPYANLKIMKPLLKRLDDHDPSTEAIGRGTSKSIMPIAATNALSFLLSLPEAATIVQHKFSSLLLALVTHIYFLLGAGKSGSEQTYHLGNAVKAVKHLILRTGYQEEFKDLDMVQCWAMLMSPESVFEGIFHLVRILFNYSKHELKVMLRQAETYVRHPDLRHKTIGMVFFSELLFHPEICQFFVIQDILQVLKEWMTQPYPLIQTFSVRGLGNLIQHPFEKNILEPLLMPVLNCACHEQKTVAKEAIRTLHFLLRNLDIKTHAVKAVNLIPLLLKHFHDDDIELRNTSITIFGMLLKGLKELRNSNMAENILNSLIPLLIQLSNDRTKEVSRKTLDSCVSFMNWGGFPSNLFDYEMYTSLHSMYSNICYVVMNKCKQNLPAMLDQMLGFLRSRNSSHREAAALLIGCCAQYMQPEVMTSKQMKEVFLGLQDLQGDSEASVAQAAADSMQEIFRQCGHLIKPGLVSSQLLSKGIRRISETKQ</sequence>
<dbReference type="PANTHER" id="PTHR23120:SF42">
    <property type="entry name" value="MAESTRO HEAT-LIKE REPEAT FAMILY MEMBER 3"/>
    <property type="match status" value="1"/>
</dbReference>
<accession>A0ABM3YR58</accession>
<reference evidence="7" key="1">
    <citation type="submission" date="2025-08" db="UniProtKB">
        <authorList>
            <consortium name="RefSeq"/>
        </authorList>
    </citation>
    <scope>IDENTIFICATION</scope>
    <source>
        <tissue evidence="7">Blood</tissue>
    </source>
</reference>
<dbReference type="InterPro" id="IPR045206">
    <property type="entry name" value="Maestro_heat-like_prot"/>
</dbReference>
<feature type="region of interest" description="Disordered" evidence="2">
    <location>
        <begin position="141"/>
        <end position="183"/>
    </location>
</feature>
<proteinExistence type="predicted"/>
<dbReference type="InterPro" id="IPR055406">
    <property type="entry name" value="HEAT_Maestro"/>
</dbReference>
<feature type="compositionally biased region" description="Low complexity" evidence="2">
    <location>
        <begin position="89"/>
        <end position="100"/>
    </location>
</feature>
<keyword evidence="6" id="KW-1185">Reference proteome</keyword>
<evidence type="ECO:0000313" key="7">
    <source>
        <dbReference type="RefSeq" id="XP_060538604.1"/>
    </source>
</evidence>
<evidence type="ECO:0000256" key="1">
    <source>
        <dbReference type="ARBA" id="ARBA00022737"/>
    </source>
</evidence>
<evidence type="ECO:0000259" key="3">
    <source>
        <dbReference type="Pfam" id="PF21047"/>
    </source>
</evidence>
<organism evidence="6 7">
    <name type="scientific">Pantherophis guttatus</name>
    <name type="common">Corn snake</name>
    <name type="synonym">Elaphe guttata</name>
    <dbReference type="NCBI Taxonomy" id="94885"/>
    <lineage>
        <taxon>Eukaryota</taxon>
        <taxon>Metazoa</taxon>
        <taxon>Chordata</taxon>
        <taxon>Craniata</taxon>
        <taxon>Vertebrata</taxon>
        <taxon>Euteleostomi</taxon>
        <taxon>Lepidosauria</taxon>
        <taxon>Squamata</taxon>
        <taxon>Bifurcata</taxon>
        <taxon>Unidentata</taxon>
        <taxon>Episquamata</taxon>
        <taxon>Toxicofera</taxon>
        <taxon>Serpentes</taxon>
        <taxon>Colubroidea</taxon>
        <taxon>Colubridae</taxon>
        <taxon>Colubrinae</taxon>
        <taxon>Pantherophis</taxon>
    </lineage>
</organism>
<gene>
    <name evidence="7" type="primary">LOC117656434</name>
</gene>
<feature type="compositionally biased region" description="Polar residues" evidence="2">
    <location>
        <begin position="77"/>
        <end position="88"/>
    </location>
</feature>
<dbReference type="InterPro" id="IPR011989">
    <property type="entry name" value="ARM-like"/>
</dbReference>
<feature type="domain" description="Maestro/Maestro-like HEAT-repeats" evidence="5">
    <location>
        <begin position="957"/>
        <end position="1219"/>
    </location>
</feature>
<evidence type="ECO:0000313" key="6">
    <source>
        <dbReference type="Proteomes" id="UP001652622"/>
    </source>
</evidence>
<evidence type="ECO:0000259" key="4">
    <source>
        <dbReference type="Pfam" id="PF23210"/>
    </source>
</evidence>
<name>A0ABM3YR58_PANGU</name>
<dbReference type="Pfam" id="PF23227">
    <property type="entry name" value="HEAT_MROH2B_C"/>
    <property type="match status" value="1"/>
</dbReference>
<dbReference type="GeneID" id="117656434"/>
<evidence type="ECO:0000256" key="2">
    <source>
        <dbReference type="SAM" id="MobiDB-lite"/>
    </source>
</evidence>
<feature type="domain" description="MROH2B-like HEAT-repeats" evidence="4">
    <location>
        <begin position="257"/>
        <end position="522"/>
    </location>
</feature>
<dbReference type="Pfam" id="PF23210">
    <property type="entry name" value="HEAT_Maestro_2"/>
    <property type="match status" value="1"/>
</dbReference>
<dbReference type="InterPro" id="IPR055408">
    <property type="entry name" value="HEAT_MROH2B-like"/>
</dbReference>